<evidence type="ECO:0000256" key="1">
    <source>
        <dbReference type="SAM" id="MobiDB-lite"/>
    </source>
</evidence>
<evidence type="ECO:0000259" key="3">
    <source>
        <dbReference type="Pfam" id="PF24181"/>
    </source>
</evidence>
<proteinExistence type="predicted"/>
<organism evidence="4 5">
    <name type="scientific">Arthroderma otae (strain ATCC MYA-4605 / CBS 113480)</name>
    <name type="common">Microsporum canis</name>
    <dbReference type="NCBI Taxonomy" id="554155"/>
    <lineage>
        <taxon>Eukaryota</taxon>
        <taxon>Fungi</taxon>
        <taxon>Dikarya</taxon>
        <taxon>Ascomycota</taxon>
        <taxon>Pezizomycotina</taxon>
        <taxon>Eurotiomycetes</taxon>
        <taxon>Eurotiomycetidae</taxon>
        <taxon>Onygenales</taxon>
        <taxon>Arthrodermataceae</taxon>
        <taxon>Microsporum</taxon>
    </lineage>
</organism>
<dbReference type="OrthoDB" id="6781668at2759"/>
<keyword evidence="5" id="KW-1185">Reference proteome</keyword>
<dbReference type="HOGENOM" id="CLU_005544_0_0_1"/>
<feature type="compositionally biased region" description="Basic and acidic residues" evidence="1">
    <location>
        <begin position="772"/>
        <end position="787"/>
    </location>
</feature>
<protein>
    <submittedName>
        <fullName evidence="4">HEAT repeat protein</fullName>
    </submittedName>
</protein>
<dbReference type="InterPro" id="IPR057567">
    <property type="entry name" value="TPR_TTI1_C"/>
</dbReference>
<dbReference type="InterPro" id="IPR016024">
    <property type="entry name" value="ARM-type_fold"/>
</dbReference>
<dbReference type="SUPFAM" id="SSF48371">
    <property type="entry name" value="ARM repeat"/>
    <property type="match status" value="2"/>
</dbReference>
<feature type="region of interest" description="Disordered" evidence="1">
    <location>
        <begin position="772"/>
        <end position="804"/>
    </location>
</feature>
<dbReference type="Pfam" id="PF21547">
    <property type="entry name" value="TTI1"/>
    <property type="match status" value="1"/>
</dbReference>
<reference evidence="5" key="1">
    <citation type="journal article" date="2012" name="MBio">
        <title>Comparative genome analysis of Trichophyton rubrum and related dermatophytes reveals candidate genes involved in infection.</title>
        <authorList>
            <person name="Martinez D.A."/>
            <person name="Oliver B.G."/>
            <person name="Graeser Y."/>
            <person name="Goldberg J.M."/>
            <person name="Li W."/>
            <person name="Martinez-Rossi N.M."/>
            <person name="Monod M."/>
            <person name="Shelest E."/>
            <person name="Barton R.C."/>
            <person name="Birch E."/>
            <person name="Brakhage A.A."/>
            <person name="Chen Z."/>
            <person name="Gurr S.J."/>
            <person name="Heiman D."/>
            <person name="Heitman J."/>
            <person name="Kosti I."/>
            <person name="Rossi A."/>
            <person name="Saif S."/>
            <person name="Samalova M."/>
            <person name="Saunders C.W."/>
            <person name="Shea T."/>
            <person name="Summerbell R.C."/>
            <person name="Xu J."/>
            <person name="Young S."/>
            <person name="Zeng Q."/>
            <person name="Birren B.W."/>
            <person name="Cuomo C.A."/>
            <person name="White T.C."/>
        </authorList>
    </citation>
    <scope>NUCLEOTIDE SEQUENCE [LARGE SCALE GENOMIC DNA]</scope>
    <source>
        <strain evidence="5">ATCC MYA-4605 / CBS 113480</strain>
    </source>
</reference>
<dbReference type="Pfam" id="PF24173">
    <property type="entry name" value="TPR_TTI1_N"/>
    <property type="match status" value="1"/>
</dbReference>
<dbReference type="RefSeq" id="XP_002846696.1">
    <property type="nucleotide sequence ID" value="XM_002846650.1"/>
</dbReference>
<evidence type="ECO:0000313" key="4">
    <source>
        <dbReference type="EMBL" id="EEQ31614.1"/>
    </source>
</evidence>
<dbReference type="STRING" id="554155.C5FNK0"/>
<dbReference type="GeneID" id="9229807"/>
<dbReference type="Gene3D" id="1.25.10.10">
    <property type="entry name" value="Leucine-rich Repeat Variant"/>
    <property type="match status" value="1"/>
</dbReference>
<dbReference type="InterPro" id="IPR052587">
    <property type="entry name" value="TELO2-interacting_protein_1"/>
</dbReference>
<dbReference type="Proteomes" id="UP000002035">
    <property type="component" value="Unassembled WGS sequence"/>
</dbReference>
<feature type="domain" description="TTI1 C-terminal TPR" evidence="3">
    <location>
        <begin position="756"/>
        <end position="888"/>
    </location>
</feature>
<dbReference type="AlphaFoldDB" id="C5FNK0"/>
<dbReference type="PANTHER" id="PTHR18460">
    <property type="entry name" value="TEL2 INTERACTING PROTEIN 1 TTI1 FAMILY MEMBER"/>
    <property type="match status" value="1"/>
</dbReference>
<sequence length="1174" mass="130502">MEDIRQKTFQKLRPPCVELSSISLKFKGNLASSNEVLRALDTLSQTLKDIVAYDGLDEKLAEYAFFPLSQIFNESQRISAQCVELAIKCLHILIEKGWRSKLSPQLGKQLLILMTLLSGGTPTQAQSQGSSNPTRPRSEELIVEAFDCISSLCHVLNGQEAATSIFNEIGSSTIIDQTVYVLLEGVVDGASNDIQRSAAVALKALQSRITNRVVLASHLPRTVSSLTKTLRTTSQQRRSYKLLCFCLEALTMNIRFVLNDSVVSSTNNDAHPRAETNALVLDKSWLDATVSQIKLALSNVIRLRNHERDEVRHSLLSLCTMVVEDCPNTLADSLSMMVETIVVLAHNDGEKFYNGAYTTLKHLLTCSETISSILKANLHSWIVALPRVMQSADDSAKGRVIRQISTAFEVLSETQIKSDILDDTMTTSLHDSISAIILSSPKSLQAVGPPRDPGPETLSISGEAHSNMFQPIIFERQSQKETLSELQGMISRLSNADTSFSMTRSMLNKLCQSSGDSFVSSFWLTLSFLKSASPDTLMIDDMLSLDPSLSLPTRPQLIEELYSLALPILTDSQNIDSDDWRTQALALEAVALQAGQLLESFRPELIDTLYPILQLMGSSNPVLQNHAMTCLNIVTASCNYPDASTMVIDNVDYLINSVALKLNTFDISPQAPRVLLMMVRLSGSRLIPHLDDIIGSIFAVLDAFHGYPKLVELLFGVLGAIVDEGAKKPTHLAITNEDEGAISHCRRLPPRPRSTSSVAAWFKERHEKRSRELKIERNELEPLEPHPKKPWTSTADTSADEGDEMDINSQADQSEQPQEPEEKPLSKPHTLLLNIIKAIPPHLSSPSPFLRRSLLSILTRGLPILSQNEKTFLPLINDLWPSVSARITLPAQVGRESQSLSSIKENKSQLDVSGVQEETFVTVASCTAIGIMCKGAGDFISSRIEHEFPRWAKLYKISWGQVRQDAEKSAERHCQQLAKKKIQNAESSGSNASTGLVSIIDESSQPLPQLAFTITKSFTRHDSIWKALTTLYITTLSHVSLPADVGDEICYSLVEWITFFHPELYSSNTWQGEGDGDRLDEEDTDNETRWRQGTMKEARRALRAMNSWNSDLTWLVCTKGMVKHCRQYGRKLSSSYDQELVSGPMVEKMNRELSRLQGDVDQTTNQWKFAEIVF</sequence>
<dbReference type="InterPro" id="IPR049362">
    <property type="entry name" value="TTI1_rpt"/>
</dbReference>
<dbReference type="EMBL" id="DS995704">
    <property type="protein sequence ID" value="EEQ31614.1"/>
    <property type="molecule type" value="Genomic_DNA"/>
</dbReference>
<dbReference type="OMA" id="PHPKKPW"/>
<dbReference type="InterPro" id="IPR011989">
    <property type="entry name" value="ARM-like"/>
</dbReference>
<dbReference type="InterPro" id="IPR057566">
    <property type="entry name" value="TPR_TTI1_N"/>
</dbReference>
<name>C5FNK0_ARTOC</name>
<dbReference type="Pfam" id="PF24181">
    <property type="entry name" value="TPR_TTI1_C"/>
    <property type="match status" value="1"/>
</dbReference>
<gene>
    <name evidence="4" type="ORF">MCYG_04433</name>
</gene>
<dbReference type="PANTHER" id="PTHR18460:SF3">
    <property type="entry name" value="TELO2-INTERACTING PROTEIN 1 HOMOLOG"/>
    <property type="match status" value="1"/>
</dbReference>
<feature type="domain" description="TTI1 N-terminal TPR" evidence="2">
    <location>
        <begin position="9"/>
        <end position="347"/>
    </location>
</feature>
<dbReference type="VEuPathDB" id="FungiDB:MCYG_04433"/>
<evidence type="ECO:0000313" key="5">
    <source>
        <dbReference type="Proteomes" id="UP000002035"/>
    </source>
</evidence>
<evidence type="ECO:0000259" key="2">
    <source>
        <dbReference type="Pfam" id="PF24173"/>
    </source>
</evidence>
<dbReference type="eggNOG" id="KOG4524">
    <property type="taxonomic scope" value="Eukaryota"/>
</dbReference>
<dbReference type="GO" id="GO:0005737">
    <property type="term" value="C:cytoplasm"/>
    <property type="evidence" value="ECO:0007669"/>
    <property type="project" value="TreeGrafter"/>
</dbReference>
<accession>C5FNK0</accession>